<keyword evidence="4" id="KW-0732">Signal</keyword>
<dbReference type="SUPFAM" id="SSF53474">
    <property type="entry name" value="alpha/beta-Hydrolases"/>
    <property type="match status" value="1"/>
</dbReference>
<dbReference type="AlphaFoldDB" id="A0A8C4Z0F0"/>
<dbReference type="GO" id="GO:0005789">
    <property type="term" value="C:endoplasmic reticulum membrane"/>
    <property type="evidence" value="ECO:0007669"/>
    <property type="project" value="TreeGrafter"/>
</dbReference>
<dbReference type="GO" id="GO:0052651">
    <property type="term" value="P:monoacylglycerol catabolic process"/>
    <property type="evidence" value="ECO:0007669"/>
    <property type="project" value="TreeGrafter"/>
</dbReference>
<dbReference type="Proteomes" id="UP000694546">
    <property type="component" value="Chromosome 15"/>
</dbReference>
<dbReference type="GeneTree" id="ENSGT00940000166409"/>
<evidence type="ECO:0000313" key="6">
    <source>
        <dbReference type="Proteomes" id="UP000694546"/>
    </source>
</evidence>
<evidence type="ECO:0000256" key="3">
    <source>
        <dbReference type="ARBA" id="ARBA00023180"/>
    </source>
</evidence>
<organism evidence="5 6">
    <name type="scientific">Gadus morhua</name>
    <name type="common">Atlantic cod</name>
    <dbReference type="NCBI Taxonomy" id="8049"/>
    <lineage>
        <taxon>Eukaryota</taxon>
        <taxon>Metazoa</taxon>
        <taxon>Chordata</taxon>
        <taxon>Craniata</taxon>
        <taxon>Vertebrata</taxon>
        <taxon>Euteleostomi</taxon>
        <taxon>Actinopterygii</taxon>
        <taxon>Neopterygii</taxon>
        <taxon>Teleostei</taxon>
        <taxon>Neoteleostei</taxon>
        <taxon>Acanthomorphata</taxon>
        <taxon>Zeiogadaria</taxon>
        <taxon>Gadariae</taxon>
        <taxon>Gadiformes</taxon>
        <taxon>Gadoidei</taxon>
        <taxon>Gadidae</taxon>
        <taxon>Gadus</taxon>
    </lineage>
</organism>
<evidence type="ECO:0000313" key="5">
    <source>
        <dbReference type="Ensembl" id="ENSGMOP00000004696.2"/>
    </source>
</evidence>
<reference evidence="5" key="1">
    <citation type="submission" date="2025-08" db="UniProtKB">
        <authorList>
            <consortium name="Ensembl"/>
        </authorList>
    </citation>
    <scope>IDENTIFICATION</scope>
</reference>
<accession>A0A8C4Z0F0</accession>
<keyword evidence="2" id="KW-0443">Lipid metabolism</keyword>
<dbReference type="Gene3D" id="3.40.50.1820">
    <property type="entry name" value="alpha/beta hydrolase"/>
    <property type="match status" value="1"/>
</dbReference>
<dbReference type="GO" id="GO:0047372">
    <property type="term" value="F:monoacylglycerol lipase activity"/>
    <property type="evidence" value="ECO:0007669"/>
    <property type="project" value="TreeGrafter"/>
</dbReference>
<protein>
    <recommendedName>
        <fullName evidence="7">2-arachidonoylglycerol hydrolase ABHD12</fullName>
    </recommendedName>
</protein>
<feature type="signal peptide" evidence="4">
    <location>
        <begin position="1"/>
        <end position="22"/>
    </location>
</feature>
<sequence>MWILLVYFCIPVLVKLCPSIQAKLVFLNFVRLPYFIDLKRPSDHGLNHTVNYYLEPESGFKIGVWHTVPAQMWAEAQGKDRDWYDAALLSPHPVILYLHGNVYSNVYSLCIPMCTVCILSPGWGDSDGSPSEGGMTADSLFMYHRLKRAVANKPLYVWGHSLGTGVATNLVRRLSDTGSPPDALVLESPFTNIREEARSHPFSMVYRYLPGFDWFFLDAISANDIRFASDENVNHISCPVLILHAEDDSVVPFHLGRKLYASAARSKSLSGHKVQFIPFQASLGYKHKFIYRSPELPHILRY</sequence>
<dbReference type="OMA" id="YELHNCL"/>
<evidence type="ECO:0008006" key="7">
    <source>
        <dbReference type="Google" id="ProtNLM"/>
    </source>
</evidence>
<evidence type="ECO:0000256" key="4">
    <source>
        <dbReference type="SAM" id="SignalP"/>
    </source>
</evidence>
<keyword evidence="3" id="KW-0325">Glycoprotein</keyword>
<dbReference type="Ensembl" id="ENSGMOT00000004836.2">
    <property type="protein sequence ID" value="ENSGMOP00000004696.2"/>
    <property type="gene ID" value="ENSGMOG00000004423.2"/>
</dbReference>
<dbReference type="GO" id="GO:0006660">
    <property type="term" value="P:phosphatidylserine catabolic process"/>
    <property type="evidence" value="ECO:0007669"/>
    <property type="project" value="TreeGrafter"/>
</dbReference>
<dbReference type="PANTHER" id="PTHR12277">
    <property type="entry name" value="ALPHA/BETA HYDROLASE DOMAIN-CONTAINING PROTEIN"/>
    <property type="match status" value="1"/>
</dbReference>
<keyword evidence="6" id="KW-1185">Reference proteome</keyword>
<feature type="chain" id="PRO_5046451080" description="2-arachidonoylglycerol hydrolase ABHD12" evidence="4">
    <location>
        <begin position="23"/>
        <end position="302"/>
    </location>
</feature>
<evidence type="ECO:0000256" key="1">
    <source>
        <dbReference type="ARBA" id="ARBA00022801"/>
    </source>
</evidence>
<keyword evidence="1" id="KW-0378">Hydrolase</keyword>
<dbReference type="InterPro" id="IPR029058">
    <property type="entry name" value="AB_hydrolase_fold"/>
</dbReference>
<evidence type="ECO:0000256" key="2">
    <source>
        <dbReference type="ARBA" id="ARBA00023098"/>
    </source>
</evidence>
<reference evidence="5" key="2">
    <citation type="submission" date="2025-09" db="UniProtKB">
        <authorList>
            <consortium name="Ensembl"/>
        </authorList>
    </citation>
    <scope>IDENTIFICATION</scope>
</reference>
<name>A0A8C4Z0F0_GADMO</name>
<dbReference type="PANTHER" id="PTHR12277:SF61">
    <property type="entry name" value="LYSOPHOSPHATIDYLSERINE LIPASE ABHD12"/>
    <property type="match status" value="1"/>
</dbReference>
<proteinExistence type="predicted"/>
<dbReference type="GO" id="GO:0004622">
    <property type="term" value="F:phosphatidylcholine lysophospholipase activity"/>
    <property type="evidence" value="ECO:0007669"/>
    <property type="project" value="TreeGrafter"/>
</dbReference>